<dbReference type="EMBL" id="NEVH01023957">
    <property type="protein sequence ID" value="PNF17809.1"/>
    <property type="molecule type" value="Genomic_DNA"/>
</dbReference>
<name>A0A2J7PNB8_9NEOP</name>
<evidence type="ECO:0008006" key="4">
    <source>
        <dbReference type="Google" id="ProtNLM"/>
    </source>
</evidence>
<feature type="signal peptide" evidence="1">
    <location>
        <begin position="1"/>
        <end position="25"/>
    </location>
</feature>
<dbReference type="Gene3D" id="2.10.80.10">
    <property type="entry name" value="Lipase, subunit A"/>
    <property type="match status" value="1"/>
</dbReference>
<comment type="caution">
    <text evidence="2">The sequence shown here is derived from an EMBL/GenBank/DDBJ whole genome shotgun (WGS) entry which is preliminary data.</text>
</comment>
<accession>A0A2J7PNB8</accession>
<dbReference type="Proteomes" id="UP000235965">
    <property type="component" value="Unassembled WGS sequence"/>
</dbReference>
<gene>
    <name evidence="2" type="ORF">B7P43_G06910</name>
</gene>
<organism evidence="2 3">
    <name type="scientific">Cryptotermes secundus</name>
    <dbReference type="NCBI Taxonomy" id="105785"/>
    <lineage>
        <taxon>Eukaryota</taxon>
        <taxon>Metazoa</taxon>
        <taxon>Ecdysozoa</taxon>
        <taxon>Arthropoda</taxon>
        <taxon>Hexapoda</taxon>
        <taxon>Insecta</taxon>
        <taxon>Pterygota</taxon>
        <taxon>Neoptera</taxon>
        <taxon>Polyneoptera</taxon>
        <taxon>Dictyoptera</taxon>
        <taxon>Blattodea</taxon>
        <taxon>Blattoidea</taxon>
        <taxon>Termitoidae</taxon>
        <taxon>Kalotermitidae</taxon>
        <taxon>Cryptotermitinae</taxon>
        <taxon>Cryptotermes</taxon>
    </lineage>
</organism>
<feature type="chain" id="PRO_5014392838" description="Astakine" evidence="1">
    <location>
        <begin position="26"/>
        <end position="125"/>
    </location>
</feature>
<proteinExistence type="predicted"/>
<feature type="non-terminal residue" evidence="2">
    <location>
        <position position="1"/>
    </location>
</feature>
<keyword evidence="3" id="KW-1185">Reference proteome</keyword>
<evidence type="ECO:0000313" key="2">
    <source>
        <dbReference type="EMBL" id="PNF17809.1"/>
    </source>
</evidence>
<dbReference type="AlphaFoldDB" id="A0A2J7PNB8"/>
<evidence type="ECO:0000256" key="1">
    <source>
        <dbReference type="SAM" id="SignalP"/>
    </source>
</evidence>
<keyword evidence="1" id="KW-0732">Signal</keyword>
<sequence>KHFTMTCLCKLVALMLLSSVAIIRADDPAYVTCLDTKECAPAQCCVLDGGHRYTYPKCSSLLGLGSLCRPDNEPKNFTLSYPTGETIRITNVYANVCRCAQGLVCDRMSGGTCQEAADVKVKPSD</sequence>
<evidence type="ECO:0000313" key="3">
    <source>
        <dbReference type="Proteomes" id="UP000235965"/>
    </source>
</evidence>
<protein>
    <recommendedName>
        <fullName evidence="4">Astakine</fullName>
    </recommendedName>
</protein>
<reference evidence="2 3" key="1">
    <citation type="submission" date="2017-12" db="EMBL/GenBank/DDBJ databases">
        <title>Hemimetabolous genomes reveal molecular basis of termite eusociality.</title>
        <authorList>
            <person name="Harrison M.C."/>
            <person name="Jongepier E."/>
            <person name="Robertson H.M."/>
            <person name="Arning N."/>
            <person name="Bitard-Feildel T."/>
            <person name="Chao H."/>
            <person name="Childers C.P."/>
            <person name="Dinh H."/>
            <person name="Doddapaneni H."/>
            <person name="Dugan S."/>
            <person name="Gowin J."/>
            <person name="Greiner C."/>
            <person name="Han Y."/>
            <person name="Hu H."/>
            <person name="Hughes D.S.T."/>
            <person name="Huylmans A.-K."/>
            <person name="Kemena C."/>
            <person name="Kremer L.P.M."/>
            <person name="Lee S.L."/>
            <person name="Lopez-Ezquerra A."/>
            <person name="Mallet L."/>
            <person name="Monroy-Kuhn J.M."/>
            <person name="Moser A."/>
            <person name="Murali S.C."/>
            <person name="Muzny D.M."/>
            <person name="Otani S."/>
            <person name="Piulachs M.-D."/>
            <person name="Poelchau M."/>
            <person name="Qu J."/>
            <person name="Schaub F."/>
            <person name="Wada-Katsumata A."/>
            <person name="Worley K.C."/>
            <person name="Xie Q."/>
            <person name="Ylla G."/>
            <person name="Poulsen M."/>
            <person name="Gibbs R.A."/>
            <person name="Schal C."/>
            <person name="Richards S."/>
            <person name="Belles X."/>
            <person name="Korb J."/>
            <person name="Bornberg-Bauer E."/>
        </authorList>
    </citation>
    <scope>NUCLEOTIDE SEQUENCE [LARGE SCALE GENOMIC DNA]</scope>
    <source>
        <tissue evidence="2">Whole body</tissue>
    </source>
</reference>
<dbReference type="InParanoid" id="A0A2J7PNB8"/>